<evidence type="ECO:0000256" key="1">
    <source>
        <dbReference type="SAM" id="MobiDB-lite"/>
    </source>
</evidence>
<dbReference type="Gene3D" id="2.160.20.10">
    <property type="entry name" value="Single-stranded right-handed beta-helix, Pectin lyase-like"/>
    <property type="match status" value="1"/>
</dbReference>
<feature type="signal peptide" evidence="2">
    <location>
        <begin position="1"/>
        <end position="22"/>
    </location>
</feature>
<name>A0ABY1QI77_9BURK</name>
<comment type="caution">
    <text evidence="4">The sequence shown here is derived from an EMBL/GenBank/DDBJ whole genome shotgun (WGS) entry which is preliminary data.</text>
</comment>
<evidence type="ECO:0000259" key="3">
    <source>
        <dbReference type="Pfam" id="PF13229"/>
    </source>
</evidence>
<reference evidence="4 5" key="1">
    <citation type="submission" date="2017-05" db="EMBL/GenBank/DDBJ databases">
        <authorList>
            <person name="Varghese N."/>
            <person name="Submissions S."/>
        </authorList>
    </citation>
    <scope>NUCLEOTIDE SEQUENCE [LARGE SCALE GENOMIC DNA]</scope>
    <source>
        <strain evidence="4 5">DSM 26001</strain>
    </source>
</reference>
<dbReference type="InterPro" id="IPR011050">
    <property type="entry name" value="Pectin_lyase_fold/virulence"/>
</dbReference>
<feature type="compositionally biased region" description="Basic and acidic residues" evidence="1">
    <location>
        <begin position="76"/>
        <end position="88"/>
    </location>
</feature>
<dbReference type="InterPro" id="IPR012334">
    <property type="entry name" value="Pectin_lyas_fold"/>
</dbReference>
<dbReference type="Pfam" id="PF13229">
    <property type="entry name" value="Beta_helix"/>
    <property type="match status" value="1"/>
</dbReference>
<dbReference type="RefSeq" id="WP_283443540.1">
    <property type="nucleotide sequence ID" value="NZ_FXUL01000014.1"/>
</dbReference>
<gene>
    <name evidence="4" type="ORF">SAMN06295970_11470</name>
</gene>
<sequence length="494" mass="52710">MPARHHPLPALRLALCWTLAFAALPSGAQGLPPEPSYKGELVGDGKGGVIVRPFSAPEVRRENAPAQDDAPAGRSPRPERQAAPERRLPPPQAMPEPQRDPVAGPLTLEVGPSKKIPTIAQAAKIARSGDTIVVEAGVYAGDVAVFTQDKLTIRGGGGRVRLNANGASAEGKAIWIVRGGDITVENFEFVGARASAHNGAGIRFEKGRLVLRNCLFRDNENGILTAGDKAAELEVENTEFDRNGTVEGYGHQLYAGEIASLKVTGSYFHRAVGGHLLKSRAAKNVIMHNRLTDEAGGEASYELEFPNGGQAYVVGNLVGQSATTQNPVIVAIGLEGYRWPKNELYLVNNTLVDGRPAEGYFLRAAPGLQVLKAMNNLLVASRSHDFAPFSADAKGAMRDPGKTVRLPDPGVRQGDAGLKAEIRNNFVVSRDDFADAARFDYRLRERSALAGKFQPPGTANGVDLTPRADYAHPAQTRRLGGEPTLPGALQSIAR</sequence>
<feature type="domain" description="Right handed beta helix" evidence="3">
    <location>
        <begin position="168"/>
        <end position="288"/>
    </location>
</feature>
<protein>
    <submittedName>
        <fullName evidence="4">Right handed beta helix region</fullName>
    </submittedName>
</protein>
<evidence type="ECO:0000256" key="2">
    <source>
        <dbReference type="SAM" id="SignalP"/>
    </source>
</evidence>
<organism evidence="4 5">
    <name type="scientific">Noviherbaspirillum suwonense</name>
    <dbReference type="NCBI Taxonomy" id="1224511"/>
    <lineage>
        <taxon>Bacteria</taxon>
        <taxon>Pseudomonadati</taxon>
        <taxon>Pseudomonadota</taxon>
        <taxon>Betaproteobacteria</taxon>
        <taxon>Burkholderiales</taxon>
        <taxon>Oxalobacteraceae</taxon>
        <taxon>Noviherbaspirillum</taxon>
    </lineage>
</organism>
<feature type="chain" id="PRO_5047153519" evidence="2">
    <location>
        <begin position="23"/>
        <end position="494"/>
    </location>
</feature>
<dbReference type="Proteomes" id="UP001158049">
    <property type="component" value="Unassembled WGS sequence"/>
</dbReference>
<proteinExistence type="predicted"/>
<feature type="region of interest" description="Disordered" evidence="1">
    <location>
        <begin position="55"/>
        <end position="110"/>
    </location>
</feature>
<dbReference type="InterPro" id="IPR039448">
    <property type="entry name" value="Beta_helix"/>
</dbReference>
<evidence type="ECO:0000313" key="4">
    <source>
        <dbReference type="EMBL" id="SMP68812.1"/>
    </source>
</evidence>
<keyword evidence="5" id="KW-1185">Reference proteome</keyword>
<accession>A0ABY1QI77</accession>
<dbReference type="SUPFAM" id="SSF51126">
    <property type="entry name" value="Pectin lyase-like"/>
    <property type="match status" value="1"/>
</dbReference>
<feature type="region of interest" description="Disordered" evidence="1">
    <location>
        <begin position="473"/>
        <end position="494"/>
    </location>
</feature>
<dbReference type="EMBL" id="FXUL01000014">
    <property type="protein sequence ID" value="SMP68812.1"/>
    <property type="molecule type" value="Genomic_DNA"/>
</dbReference>
<evidence type="ECO:0000313" key="5">
    <source>
        <dbReference type="Proteomes" id="UP001158049"/>
    </source>
</evidence>
<keyword evidence="2" id="KW-0732">Signal</keyword>